<evidence type="ECO:0000313" key="2">
    <source>
        <dbReference type="Proteomes" id="UP000182149"/>
    </source>
</evidence>
<dbReference type="AlphaFoldDB" id="A0A1L8QXQ7"/>
<accession>A0A1L8QXQ7</accession>
<dbReference type="EMBL" id="JXKD01000001">
    <property type="protein sequence ID" value="OJG12280.1"/>
    <property type="molecule type" value="Genomic_DNA"/>
</dbReference>
<comment type="caution">
    <text evidence="1">The sequence shown here is derived from an EMBL/GenBank/DDBJ whole genome shotgun (WGS) entry which is preliminary data.</text>
</comment>
<dbReference type="Proteomes" id="UP000182149">
    <property type="component" value="Unassembled WGS sequence"/>
</dbReference>
<evidence type="ECO:0000313" key="1">
    <source>
        <dbReference type="EMBL" id="OJG12280.1"/>
    </source>
</evidence>
<keyword evidence="2" id="KW-1185">Reference proteome</keyword>
<organism evidence="1 2">
    <name type="scientific">Enterococcus aquimarinus</name>
    <dbReference type="NCBI Taxonomy" id="328396"/>
    <lineage>
        <taxon>Bacteria</taxon>
        <taxon>Bacillati</taxon>
        <taxon>Bacillota</taxon>
        <taxon>Bacilli</taxon>
        <taxon>Lactobacillales</taxon>
        <taxon>Enterococcaceae</taxon>
        <taxon>Enterococcus</taxon>
    </lineage>
</organism>
<gene>
    <name evidence="1" type="ORF">RU93_GL000210</name>
</gene>
<sequence>MKEKLNLTIFAHSIIVYLKAKAFDSIGLKNSKDNDAINRPCILPLGHYQS</sequence>
<name>A0A1L8QXQ7_9ENTE</name>
<protein>
    <submittedName>
        <fullName evidence="1">Uncharacterized protein</fullName>
    </submittedName>
</protein>
<proteinExistence type="predicted"/>
<dbReference type="STRING" id="328396.RU93_GL000210"/>
<reference evidence="1 2" key="1">
    <citation type="submission" date="2014-12" db="EMBL/GenBank/DDBJ databases">
        <title>Draft genome sequences of 29 type strains of Enterococci.</title>
        <authorList>
            <person name="Zhong Z."/>
            <person name="Sun Z."/>
            <person name="Liu W."/>
            <person name="Zhang W."/>
            <person name="Zhang H."/>
        </authorList>
    </citation>
    <scope>NUCLEOTIDE SEQUENCE [LARGE SCALE GENOMIC DNA]</scope>
    <source>
        <strain evidence="1 2">DSM 17690</strain>
    </source>
</reference>